<evidence type="ECO:0000313" key="8">
    <source>
        <dbReference type="EMBL" id="AGW40798.1"/>
    </source>
</evidence>
<dbReference type="PANTHER" id="PTHR37422">
    <property type="entry name" value="TEICHURONIC ACID BIOSYNTHESIS PROTEIN TUAE"/>
    <property type="match status" value="1"/>
</dbReference>
<feature type="transmembrane region" description="Helical" evidence="6">
    <location>
        <begin position="205"/>
        <end position="223"/>
    </location>
</feature>
<feature type="transmembrane region" description="Helical" evidence="6">
    <location>
        <begin position="80"/>
        <end position="98"/>
    </location>
</feature>
<comment type="subcellular location">
    <subcellularLocation>
        <location evidence="1">Membrane</location>
        <topology evidence="1">Multi-pass membrane protein</topology>
    </subcellularLocation>
</comment>
<evidence type="ECO:0000256" key="6">
    <source>
        <dbReference type="SAM" id="Phobius"/>
    </source>
</evidence>
<accession>U3PBC4</accession>
<organism evidence="8 9">
    <name type="scientific">Leifsonia xyli subsp. cynodontis DSM 46306</name>
    <dbReference type="NCBI Taxonomy" id="1389489"/>
    <lineage>
        <taxon>Bacteria</taxon>
        <taxon>Bacillati</taxon>
        <taxon>Actinomycetota</taxon>
        <taxon>Actinomycetes</taxon>
        <taxon>Micrococcales</taxon>
        <taxon>Microbacteriaceae</taxon>
        <taxon>Leifsonia</taxon>
    </lineage>
</organism>
<dbReference type="PANTHER" id="PTHR37422:SF13">
    <property type="entry name" value="LIPOPOLYSACCHARIDE BIOSYNTHESIS PROTEIN PA4999-RELATED"/>
    <property type="match status" value="1"/>
</dbReference>
<dbReference type="InterPro" id="IPR051533">
    <property type="entry name" value="WaaL-like"/>
</dbReference>
<protein>
    <recommendedName>
        <fullName evidence="7">O-antigen ligase-related domain-containing protein</fullName>
    </recommendedName>
</protein>
<feature type="transmembrane region" description="Helical" evidence="6">
    <location>
        <begin position="40"/>
        <end position="68"/>
    </location>
</feature>
<evidence type="ECO:0000256" key="4">
    <source>
        <dbReference type="ARBA" id="ARBA00023136"/>
    </source>
</evidence>
<feature type="transmembrane region" description="Helical" evidence="6">
    <location>
        <begin position="131"/>
        <end position="149"/>
    </location>
</feature>
<evidence type="ECO:0000256" key="3">
    <source>
        <dbReference type="ARBA" id="ARBA00022989"/>
    </source>
</evidence>
<feature type="transmembrane region" description="Helical" evidence="6">
    <location>
        <begin position="341"/>
        <end position="362"/>
    </location>
</feature>
<feature type="transmembrane region" description="Helical" evidence="6">
    <location>
        <begin position="374"/>
        <end position="398"/>
    </location>
</feature>
<evidence type="ECO:0000256" key="5">
    <source>
        <dbReference type="SAM" id="MobiDB-lite"/>
    </source>
</evidence>
<keyword evidence="3 6" id="KW-1133">Transmembrane helix</keyword>
<dbReference type="RefSeq" id="WP_021754237.1">
    <property type="nucleotide sequence ID" value="NC_022438.1"/>
</dbReference>
<sequence length="433" mass="45938">MGSSALAAALAAAAVGILLVLLVPARLARATALSLALVVAVVGATLTAGSNVSMASMAFGSVLLGISIVRVRSSSSGERLLQGVLCAWWVLAMLSTLIMHGRSVAGMLVFGTFALLVSHVALHLDRASVRFFVRVALAVMVVEVALAALEFGVGMQPLWGYLGDARANPLIEGFDRAQGTFGHPIVFGWFLAVCATLVWVDAGRLSRRLCLTFLVVVAAGLVLSGTRSAMVSFAVGVILHLVMRPGLATWMRNLLIAGGAVFVVLAIGVGSRISELTADLLDSGSWTQRIGNMARVPDLLARPPMESLFGVGWGRDDQLFVEGDLVSPFNFRVVDNMLVEALGTVGILGLLVLIVMVVIAFVRGDRASRAVTATIAAMMFSFDTMVWPFTAIALMLFFSLPRLNRNAPPERPEAVSGTEQPVTRRALNGRRTR</sequence>
<feature type="transmembrane region" description="Helical" evidence="6">
    <location>
        <begin position="254"/>
        <end position="273"/>
    </location>
</feature>
<evidence type="ECO:0000256" key="1">
    <source>
        <dbReference type="ARBA" id="ARBA00004141"/>
    </source>
</evidence>
<dbReference type="GO" id="GO:0016020">
    <property type="term" value="C:membrane"/>
    <property type="evidence" value="ECO:0007669"/>
    <property type="project" value="UniProtKB-SubCell"/>
</dbReference>
<dbReference type="HOGENOM" id="CLU_051826_0_0_11"/>
<evidence type="ECO:0000256" key="2">
    <source>
        <dbReference type="ARBA" id="ARBA00022692"/>
    </source>
</evidence>
<feature type="transmembrane region" description="Helical" evidence="6">
    <location>
        <begin position="181"/>
        <end position="200"/>
    </location>
</feature>
<keyword evidence="2 6" id="KW-0812">Transmembrane</keyword>
<keyword evidence="4 6" id="KW-0472">Membrane</keyword>
<evidence type="ECO:0000313" key="9">
    <source>
        <dbReference type="Proteomes" id="UP000016743"/>
    </source>
</evidence>
<dbReference type="AlphaFoldDB" id="U3PBC4"/>
<dbReference type="Proteomes" id="UP000016743">
    <property type="component" value="Chromosome"/>
</dbReference>
<gene>
    <name evidence="8" type="ORF">O159_06110</name>
</gene>
<proteinExistence type="predicted"/>
<name>U3PBC4_LEIXC</name>
<reference evidence="8 9" key="1">
    <citation type="journal article" date="2013" name="Genome Announc.">
        <title>Complete Genome Sequence of Leifsonia xyli subsp. cynodontis Strain DSM46306, a Gram-Positive Bacterial Pathogen of Grasses.</title>
        <authorList>
            <person name="Monteiro-Vitorello C.B."/>
            <person name="Zerillo M.M."/>
            <person name="Van Sluys M.A."/>
            <person name="Camargo L.E."/>
            <person name="Kitajima J.P."/>
        </authorList>
    </citation>
    <scope>NUCLEOTIDE SEQUENCE [LARGE SCALE GENOMIC DNA]</scope>
    <source>
        <strain evidence="8 9">DSM 46306</strain>
    </source>
</reference>
<dbReference type="KEGG" id="lxy:O159_06110"/>
<feature type="transmembrane region" description="Helical" evidence="6">
    <location>
        <begin position="104"/>
        <end position="124"/>
    </location>
</feature>
<evidence type="ECO:0000259" key="7">
    <source>
        <dbReference type="Pfam" id="PF04932"/>
    </source>
</evidence>
<feature type="region of interest" description="Disordered" evidence="5">
    <location>
        <begin position="408"/>
        <end position="433"/>
    </location>
</feature>
<dbReference type="InterPro" id="IPR007016">
    <property type="entry name" value="O-antigen_ligase-rel_domated"/>
</dbReference>
<feature type="domain" description="O-antigen ligase-related" evidence="7">
    <location>
        <begin position="213"/>
        <end position="354"/>
    </location>
</feature>
<dbReference type="PATRIC" id="fig|1389489.3.peg.593"/>
<dbReference type="OrthoDB" id="5186621at2"/>
<keyword evidence="9" id="KW-1185">Reference proteome</keyword>
<dbReference type="EMBL" id="CP006734">
    <property type="protein sequence ID" value="AGW40798.1"/>
    <property type="molecule type" value="Genomic_DNA"/>
</dbReference>
<dbReference type="STRING" id="1389489.O159_06110"/>
<dbReference type="Pfam" id="PF04932">
    <property type="entry name" value="Wzy_C"/>
    <property type="match status" value="1"/>
</dbReference>